<keyword evidence="4" id="KW-1185">Reference proteome</keyword>
<gene>
    <name evidence="2" type="ORF">APTSU1_001879200</name>
    <name evidence="3" type="ORF">APTSU1_001879300</name>
</gene>
<dbReference type="EMBL" id="BAAFST010000956">
    <property type="protein sequence ID" value="GAB1303507.1"/>
    <property type="molecule type" value="Genomic_DNA"/>
</dbReference>
<dbReference type="EMBL" id="BAAFST010000957">
    <property type="protein sequence ID" value="GAB1303508.1"/>
    <property type="molecule type" value="Genomic_DNA"/>
</dbReference>
<protein>
    <submittedName>
        <fullName evidence="2">Fasciculation and elongation protein zeta-2</fullName>
    </submittedName>
</protein>
<feature type="region of interest" description="Disordered" evidence="1">
    <location>
        <begin position="1"/>
        <end position="23"/>
    </location>
</feature>
<dbReference type="Proteomes" id="UP001623349">
    <property type="component" value="Unassembled WGS sequence"/>
</dbReference>
<organism evidence="2 4">
    <name type="scientific">Apodemus speciosus</name>
    <name type="common">Large Japanese field mouse</name>
    <dbReference type="NCBI Taxonomy" id="105296"/>
    <lineage>
        <taxon>Eukaryota</taxon>
        <taxon>Metazoa</taxon>
        <taxon>Chordata</taxon>
        <taxon>Craniata</taxon>
        <taxon>Vertebrata</taxon>
        <taxon>Euteleostomi</taxon>
        <taxon>Mammalia</taxon>
        <taxon>Eutheria</taxon>
        <taxon>Euarchontoglires</taxon>
        <taxon>Glires</taxon>
        <taxon>Rodentia</taxon>
        <taxon>Myomorpha</taxon>
        <taxon>Muroidea</taxon>
        <taxon>Muridae</taxon>
        <taxon>Murinae</taxon>
        <taxon>Apodemus</taxon>
    </lineage>
</organism>
<proteinExistence type="predicted"/>
<comment type="caution">
    <text evidence="2">The sequence shown here is derived from an EMBL/GenBank/DDBJ whole genome shotgun (WGS) entry which is preliminary data.</text>
</comment>
<evidence type="ECO:0000256" key="1">
    <source>
        <dbReference type="SAM" id="MobiDB-lite"/>
    </source>
</evidence>
<evidence type="ECO:0000313" key="3">
    <source>
        <dbReference type="EMBL" id="GAB1303508.1"/>
    </source>
</evidence>
<reference evidence="2 4" key="1">
    <citation type="submission" date="2024-08" db="EMBL/GenBank/DDBJ databases">
        <title>The draft genome of Apodemus speciosus.</title>
        <authorList>
            <person name="Nabeshima K."/>
            <person name="Suzuki S."/>
            <person name="Onuma M."/>
        </authorList>
    </citation>
    <scope>NUCLEOTIDE SEQUENCE [LARGE SCALE GENOMIC DNA]</scope>
    <source>
        <strain evidence="2">IB14-021</strain>
    </source>
</reference>
<sequence>MGGISNVIQNGLRHTFGNSGGEKQVFDYSHPIREKEWPTVCRRSSNINKK</sequence>
<name>A0ABQ0FW79_APOSI</name>
<evidence type="ECO:0000313" key="2">
    <source>
        <dbReference type="EMBL" id="GAB1303507.1"/>
    </source>
</evidence>
<evidence type="ECO:0000313" key="4">
    <source>
        <dbReference type="Proteomes" id="UP001623349"/>
    </source>
</evidence>
<accession>A0ABQ0FW79</accession>